<dbReference type="PANTHER" id="PTHR14226">
    <property type="entry name" value="NEUROPATHY TARGET ESTERASE/SWISS CHEESE D.MELANOGASTER"/>
    <property type="match status" value="1"/>
</dbReference>
<protein>
    <submittedName>
        <fullName evidence="6">Patatin family protein</fullName>
    </submittedName>
</protein>
<evidence type="ECO:0000256" key="3">
    <source>
        <dbReference type="ARBA" id="ARBA00023098"/>
    </source>
</evidence>
<keyword evidence="3 4" id="KW-0443">Lipid metabolism</keyword>
<feature type="active site" description="Nucleophile" evidence="4">
    <location>
        <position position="44"/>
    </location>
</feature>
<dbReference type="Pfam" id="PF01734">
    <property type="entry name" value="Patatin"/>
    <property type="match status" value="1"/>
</dbReference>
<gene>
    <name evidence="6" type="ORF">HUF19_02280</name>
</gene>
<name>A0ABY6A886_9GAMM</name>
<sequence length="282" mass="31973">MSADHSASALIVEGGAMRGIYSAGILDAFIATDYYPFDWYLGVSAGASNVAAYLGKQYGRNYKVYTDYCRRPQFKSWRRFLRGGHLIDIDWLWDITERELPIGLEHIEAVKDRFLVVATCAHSGEAHYLSPQADEVFQALKASGNMPLAFKGQVQLRDNIWFDGGVADSLPVEEAWRRGARNILVLRSNPASYRKKAYKIARFFPRLLKDYPHIAARLQQRHDDYNRALDFIRQPPAGCNIVEICPPDDFSAGQFTTDMNILNKAYQDGLLQGADLLRQKLF</sequence>
<dbReference type="InterPro" id="IPR045943">
    <property type="entry name" value="DUF6363"/>
</dbReference>
<dbReference type="InterPro" id="IPR002641">
    <property type="entry name" value="PNPLA_dom"/>
</dbReference>
<dbReference type="InterPro" id="IPR037483">
    <property type="entry name" value="YjjU-like"/>
</dbReference>
<dbReference type="SUPFAM" id="SSF52151">
    <property type="entry name" value="FabD/lysophospholipase-like"/>
    <property type="match status" value="1"/>
</dbReference>
<keyword evidence="1 4" id="KW-0378">Hydrolase</keyword>
<proteinExistence type="predicted"/>
<evidence type="ECO:0000256" key="1">
    <source>
        <dbReference type="ARBA" id="ARBA00022801"/>
    </source>
</evidence>
<dbReference type="Gene3D" id="3.40.1090.10">
    <property type="entry name" value="Cytosolic phospholipase A2 catalytic domain"/>
    <property type="match status" value="2"/>
</dbReference>
<keyword evidence="2 4" id="KW-0442">Lipid degradation</keyword>
<dbReference type="CDD" id="cd07208">
    <property type="entry name" value="Pat_hypo_Ecoli_yjju_like"/>
    <property type="match status" value="1"/>
</dbReference>
<dbReference type="EMBL" id="CP054475">
    <property type="protein sequence ID" value="UXD86348.1"/>
    <property type="molecule type" value="Genomic_DNA"/>
</dbReference>
<dbReference type="InterPro" id="IPR050301">
    <property type="entry name" value="NTE"/>
</dbReference>
<accession>A0ABY6A886</accession>
<dbReference type="Pfam" id="PF19890">
    <property type="entry name" value="DUF6363"/>
    <property type="match status" value="1"/>
</dbReference>
<reference evidence="7" key="1">
    <citation type="submission" date="2020-06" db="EMBL/GenBank/DDBJ databases">
        <title>Thalassolituus marinus alknpb1M-1, a hydrocarbon-degrading bacterium isolated from the deep-sea overlying water using an in-situ strategy from the South China Sea basin.</title>
        <authorList>
            <person name="Dong C."/>
            <person name="Chen Y."/>
            <person name="Shao Z."/>
        </authorList>
    </citation>
    <scope>NUCLEOTIDE SEQUENCE [LARGE SCALE GENOMIC DNA]</scope>
    <source>
        <strain evidence="7">alknpb1M-1</strain>
    </source>
</reference>
<dbReference type="Proteomes" id="UP001065322">
    <property type="component" value="Chromosome"/>
</dbReference>
<evidence type="ECO:0000313" key="6">
    <source>
        <dbReference type="EMBL" id="UXD86348.1"/>
    </source>
</evidence>
<feature type="short sequence motif" description="DGA/G" evidence="4">
    <location>
        <begin position="163"/>
        <end position="165"/>
    </location>
</feature>
<dbReference type="PROSITE" id="PS51635">
    <property type="entry name" value="PNPLA"/>
    <property type="match status" value="1"/>
</dbReference>
<keyword evidence="7" id="KW-1185">Reference proteome</keyword>
<evidence type="ECO:0000256" key="2">
    <source>
        <dbReference type="ARBA" id="ARBA00022963"/>
    </source>
</evidence>
<feature type="domain" description="PNPLA" evidence="5">
    <location>
        <begin position="10"/>
        <end position="176"/>
    </location>
</feature>
<feature type="short sequence motif" description="GXSXG" evidence="4">
    <location>
        <begin position="42"/>
        <end position="46"/>
    </location>
</feature>
<evidence type="ECO:0000256" key="4">
    <source>
        <dbReference type="PROSITE-ProRule" id="PRU01161"/>
    </source>
</evidence>
<comment type="caution">
    <text evidence="4">Lacks conserved residue(s) required for the propagation of feature annotation.</text>
</comment>
<dbReference type="InterPro" id="IPR016035">
    <property type="entry name" value="Acyl_Trfase/lysoPLipase"/>
</dbReference>
<dbReference type="PANTHER" id="PTHR14226:SF25">
    <property type="entry name" value="PHOSPHOESTERASE"/>
    <property type="match status" value="1"/>
</dbReference>
<evidence type="ECO:0000259" key="5">
    <source>
        <dbReference type="PROSITE" id="PS51635"/>
    </source>
</evidence>
<feature type="active site" description="Proton acceptor" evidence="4">
    <location>
        <position position="163"/>
    </location>
</feature>
<organism evidence="6 7">
    <name type="scientific">Thalassolituus hydrocarboniclasticus</name>
    <dbReference type="NCBI Taxonomy" id="2742796"/>
    <lineage>
        <taxon>Bacteria</taxon>
        <taxon>Pseudomonadati</taxon>
        <taxon>Pseudomonadota</taxon>
        <taxon>Gammaproteobacteria</taxon>
        <taxon>Oceanospirillales</taxon>
        <taxon>Oceanospirillaceae</taxon>
        <taxon>Thalassolituus</taxon>
    </lineage>
</organism>
<dbReference type="RefSeq" id="WP_260998311.1">
    <property type="nucleotide sequence ID" value="NZ_CP054475.1"/>
</dbReference>
<evidence type="ECO:0000313" key="7">
    <source>
        <dbReference type="Proteomes" id="UP001065322"/>
    </source>
</evidence>